<feature type="transmembrane region" description="Helical" evidence="5">
    <location>
        <begin position="65"/>
        <end position="89"/>
    </location>
</feature>
<feature type="compositionally biased region" description="Acidic residues" evidence="6">
    <location>
        <begin position="976"/>
        <end position="991"/>
    </location>
</feature>
<name>A0A1X6XLW7_9MICO</name>
<keyword evidence="4 5" id="KW-0472">Membrane</keyword>
<feature type="transmembrane region" description="Helical" evidence="5">
    <location>
        <begin position="120"/>
        <end position="140"/>
    </location>
</feature>
<keyword evidence="8" id="KW-1185">Reference proteome</keyword>
<organism evidence="7 8">
    <name type="scientific">Brevibacterium yomogidense</name>
    <dbReference type="NCBI Taxonomy" id="946573"/>
    <lineage>
        <taxon>Bacteria</taxon>
        <taxon>Bacillati</taxon>
        <taxon>Actinomycetota</taxon>
        <taxon>Actinomycetes</taxon>
        <taxon>Micrococcales</taxon>
        <taxon>Brevibacteriaceae</taxon>
        <taxon>Brevibacterium</taxon>
    </lineage>
</organism>
<dbReference type="EMBL" id="FWFF01000019">
    <property type="protein sequence ID" value="SLN00138.1"/>
    <property type="molecule type" value="Genomic_DNA"/>
</dbReference>
<reference evidence="8" key="1">
    <citation type="submission" date="2017-02" db="EMBL/GenBank/DDBJ databases">
        <authorList>
            <person name="Dridi B."/>
        </authorList>
    </citation>
    <scope>NUCLEOTIDE SEQUENCE [LARGE SCALE GENOMIC DNA]</scope>
    <source>
        <strain evidence="8">B Co 03.10</strain>
    </source>
</reference>
<dbReference type="GO" id="GO:0005576">
    <property type="term" value="C:extracellular region"/>
    <property type="evidence" value="ECO:0007669"/>
    <property type="project" value="TreeGrafter"/>
</dbReference>
<feature type="transmembrane region" description="Helical" evidence="5">
    <location>
        <begin position="179"/>
        <end position="198"/>
    </location>
</feature>
<dbReference type="GO" id="GO:0005886">
    <property type="term" value="C:plasma membrane"/>
    <property type="evidence" value="ECO:0007669"/>
    <property type="project" value="UniProtKB-SubCell"/>
</dbReference>
<evidence type="ECO:0000256" key="5">
    <source>
        <dbReference type="HAMAP-Rule" id="MF_01600"/>
    </source>
</evidence>
<comment type="similarity">
    <text evidence="5">Belongs to the UPF0182 family.</text>
</comment>
<protein>
    <recommendedName>
        <fullName evidence="5">UPF0182 protein FM105_12350</fullName>
    </recommendedName>
</protein>
<evidence type="ECO:0000256" key="3">
    <source>
        <dbReference type="ARBA" id="ARBA00022989"/>
    </source>
</evidence>
<comment type="subcellular location">
    <subcellularLocation>
        <location evidence="5">Cell membrane</location>
        <topology evidence="5">Multi-pass membrane protein</topology>
    </subcellularLocation>
</comment>
<feature type="compositionally biased region" description="Acidic residues" evidence="6">
    <location>
        <begin position="905"/>
        <end position="915"/>
    </location>
</feature>
<evidence type="ECO:0000313" key="8">
    <source>
        <dbReference type="Proteomes" id="UP000196581"/>
    </source>
</evidence>
<dbReference type="Pfam" id="PF03699">
    <property type="entry name" value="UPF0182"/>
    <property type="match status" value="1"/>
</dbReference>
<dbReference type="AlphaFoldDB" id="A0A1X6XLW7"/>
<evidence type="ECO:0000256" key="1">
    <source>
        <dbReference type="ARBA" id="ARBA00022475"/>
    </source>
</evidence>
<feature type="region of interest" description="Disordered" evidence="6">
    <location>
        <begin position="895"/>
        <end position="936"/>
    </location>
</feature>
<dbReference type="Proteomes" id="UP000196581">
    <property type="component" value="Unassembled WGS sequence"/>
</dbReference>
<accession>A0A1X6XLW7</accession>
<sequence>MSFSARPPHPQAPASTGSRRPSPLLLTIIAVLALVALFVAFAQVYTEVLWFQQLDRFDVFATEWVAKGVLFAIGFVLMAVPLWFMLFFAHRSRPTTAPSNPREENLDRYREAVEPLRRTLTYAIPAVIGLLGGVALSASWQDALMLLNSVPFGVSDPQFQQDVGLYVFTLPMVNILVDYLGMIALLAFIASIVAHYLFGGVRPRETRGFDITKSARIQLATVLAVLILIQAVRLFLWRFSRLTDDSGLVTGATYTDVNAALPAMLIVSIAALLVAALVFSTAYFKTFRLTAISLGMLLVLGGVAVVGFPATMQQFQVNPSQQSLESEYIQRHLEATRSAYGIDDVEVIPYTPSTQGESGALRQDAATAASVRLLDPNLVSDTFRQLQQTRSYYAFPEQLDVDRYDIDGKSEDTVIALRELNPDAQSDSTWVNQATVYTHGIGAVAAYGSRRGADGEPAFFEAGIPPSGVLSDQSEYEPRVYFGERSTQYSIVGAPEGADPVELDYPADEEEGSGQVNYTFSGDGGPSVGNFFNRLLYAIKFQDEQIVLADTVNDESQILYDRTPRERVQKLAPFLEVDGDPYPAVVDGRIKWILDGYTTSDQYPYSRPSVLQEATTDSTTANTSAVVALPDQQANYIRNSVKITVDAYDGSVDMYEWDDEDPVLDAWMSVFPDLIKPASEISSDLMSHIRYPEDLFKVQRSLLTQYHVSNASEYYSGQDFWTLPVDPTTDQEQGLVQPPYFLTLEMPGQEQPAFSLTSSFIPRPTQGQTRNNLTGFLAANADAGDAEGEVSDEFGKLRLLQLPRNTTFPGPGQAQNNFNTEPEIQTSLNLLRQGESRVENGNLLTLPVADGLLYVQPVYVRSAGETSYPVLQRVLVAFGEQIGFAPTLDEALDQVFGGDSGAEAGDSDAAGETESGEAGGPSEGGEGDGGGEQPAGVDEALDRARTAMQEADEALTDGDFAAYGEAQERLREALEDAIDAEGGDAAADDAAADGAPTESAPAEDAPAADEAGSAGEG</sequence>
<keyword evidence="3 5" id="KW-1133">Transmembrane helix</keyword>
<feature type="transmembrane region" description="Helical" evidence="5">
    <location>
        <begin position="24"/>
        <end position="45"/>
    </location>
</feature>
<dbReference type="InterPro" id="IPR005372">
    <property type="entry name" value="UPF0182"/>
</dbReference>
<keyword evidence="1 5" id="KW-1003">Cell membrane</keyword>
<evidence type="ECO:0000256" key="6">
    <source>
        <dbReference type="SAM" id="MobiDB-lite"/>
    </source>
</evidence>
<feature type="compositionally biased region" description="Low complexity" evidence="6">
    <location>
        <begin position="992"/>
        <end position="1017"/>
    </location>
</feature>
<keyword evidence="2 5" id="KW-0812">Transmembrane</keyword>
<feature type="transmembrane region" description="Helical" evidence="5">
    <location>
        <begin position="219"/>
        <end position="239"/>
    </location>
</feature>
<gene>
    <name evidence="7" type="ORF">FM105_12350</name>
</gene>
<dbReference type="PANTHER" id="PTHR39344:SF1">
    <property type="entry name" value="UPF0182 PROTEIN SLL1060"/>
    <property type="match status" value="1"/>
</dbReference>
<dbReference type="PANTHER" id="PTHR39344">
    <property type="entry name" value="UPF0182 PROTEIN SLL1060"/>
    <property type="match status" value="1"/>
</dbReference>
<proteinExistence type="inferred from homology"/>
<feature type="transmembrane region" description="Helical" evidence="5">
    <location>
        <begin position="291"/>
        <end position="312"/>
    </location>
</feature>
<feature type="compositionally biased region" description="Gly residues" evidence="6">
    <location>
        <begin position="917"/>
        <end position="933"/>
    </location>
</feature>
<dbReference type="RefSeq" id="WP_087008628.1">
    <property type="nucleotide sequence ID" value="NZ_FWFF01000019.1"/>
</dbReference>
<feature type="transmembrane region" description="Helical" evidence="5">
    <location>
        <begin position="259"/>
        <end position="279"/>
    </location>
</feature>
<feature type="region of interest" description="Disordered" evidence="6">
    <location>
        <begin position="976"/>
        <end position="1017"/>
    </location>
</feature>
<dbReference type="HAMAP" id="MF_01600">
    <property type="entry name" value="UPF0182"/>
    <property type="match status" value="1"/>
</dbReference>
<evidence type="ECO:0000256" key="2">
    <source>
        <dbReference type="ARBA" id="ARBA00022692"/>
    </source>
</evidence>
<evidence type="ECO:0000313" key="7">
    <source>
        <dbReference type="EMBL" id="SLN00138.1"/>
    </source>
</evidence>
<evidence type="ECO:0000256" key="4">
    <source>
        <dbReference type="ARBA" id="ARBA00023136"/>
    </source>
</evidence>